<dbReference type="AlphaFoldDB" id="A0A7R9VWU9"/>
<dbReference type="InterPro" id="IPR004345">
    <property type="entry name" value="TB2_DP1_HVA22"/>
</dbReference>
<reference evidence="3" key="1">
    <citation type="submission" date="2021-01" db="EMBL/GenBank/DDBJ databases">
        <authorList>
            <person name="Corre E."/>
            <person name="Pelletier E."/>
            <person name="Niang G."/>
            <person name="Scheremetjew M."/>
            <person name="Finn R."/>
            <person name="Kale V."/>
            <person name="Holt S."/>
            <person name="Cochrane G."/>
            <person name="Meng A."/>
            <person name="Brown T."/>
            <person name="Cohen L."/>
        </authorList>
    </citation>
    <scope>NUCLEOTIDE SEQUENCE</scope>
    <source>
        <strain evidence="3">CCMP147</strain>
    </source>
</reference>
<evidence type="ECO:0008006" key="4">
    <source>
        <dbReference type="Google" id="ProtNLM"/>
    </source>
</evidence>
<sequence>MSPPPQIKKAIEKADAFLAKYPSLFQYEKLKELEVKTGYSKVYFFMFFSFLLGSLLYLIGGPKLVSDLVSFLYPAYMSFKTIDSADGADNAQWLTYWVVFGVISIVETCCSFLVTWIPLYFVLKIAFFIWLWHPKTLGAGVIYTQALRPLLMPYLEAFGTSQQSTSAQKKLS</sequence>
<gene>
    <name evidence="3" type="ORF">TDUB1175_LOCUS8301</name>
</gene>
<evidence type="ECO:0000313" key="3">
    <source>
        <dbReference type="EMBL" id="CAD8307284.1"/>
    </source>
</evidence>
<keyword evidence="2" id="KW-1133">Transmembrane helix</keyword>
<dbReference type="Pfam" id="PF03134">
    <property type="entry name" value="TB2_DP1_HVA22"/>
    <property type="match status" value="1"/>
</dbReference>
<dbReference type="PANTHER" id="PTHR12300">
    <property type="entry name" value="HVA22-LIKE PROTEINS"/>
    <property type="match status" value="1"/>
</dbReference>
<dbReference type="PANTHER" id="PTHR12300:SF187">
    <property type="entry name" value="RECEPTOR EXPRESSION-ENHANCING PROTEIN"/>
    <property type="match status" value="1"/>
</dbReference>
<keyword evidence="2" id="KW-0812">Transmembrane</keyword>
<name>A0A7R9VWU9_9STRA</name>
<proteinExistence type="inferred from homology"/>
<keyword evidence="2" id="KW-0472">Membrane</keyword>
<accession>A0A7R9VWU9</accession>
<comment type="subcellular location">
    <subcellularLocation>
        <location evidence="1">Membrane</location>
        <topology evidence="1">Multi-pass membrane protein</topology>
    </subcellularLocation>
</comment>
<feature type="transmembrane region" description="Helical" evidence="2">
    <location>
        <begin position="96"/>
        <end position="123"/>
    </location>
</feature>
<evidence type="ECO:0000256" key="2">
    <source>
        <dbReference type="SAM" id="Phobius"/>
    </source>
</evidence>
<evidence type="ECO:0000256" key="1">
    <source>
        <dbReference type="RuleBase" id="RU362006"/>
    </source>
</evidence>
<dbReference type="EMBL" id="HBED01016691">
    <property type="protein sequence ID" value="CAD8307284.1"/>
    <property type="molecule type" value="Transcribed_RNA"/>
</dbReference>
<feature type="transmembrane region" description="Helical" evidence="2">
    <location>
        <begin position="42"/>
        <end position="60"/>
    </location>
</feature>
<dbReference type="GO" id="GO:0016020">
    <property type="term" value="C:membrane"/>
    <property type="evidence" value="ECO:0007669"/>
    <property type="project" value="UniProtKB-SubCell"/>
</dbReference>
<comment type="similarity">
    <text evidence="1">Belongs to the DP1 family.</text>
</comment>
<organism evidence="3">
    <name type="scientific">Pseudictyota dubia</name>
    <dbReference type="NCBI Taxonomy" id="2749911"/>
    <lineage>
        <taxon>Eukaryota</taxon>
        <taxon>Sar</taxon>
        <taxon>Stramenopiles</taxon>
        <taxon>Ochrophyta</taxon>
        <taxon>Bacillariophyta</taxon>
        <taxon>Mediophyceae</taxon>
        <taxon>Biddulphiophycidae</taxon>
        <taxon>Eupodiscales</taxon>
        <taxon>Odontellaceae</taxon>
        <taxon>Pseudictyota</taxon>
    </lineage>
</organism>
<protein>
    <recommendedName>
        <fullName evidence="4">Protein YOP1</fullName>
    </recommendedName>
</protein>